<sequence>MQITDCTLCLLPGSYEQERLVELNMLFTSLPITIEYPEKMESTFKDNGVLRKNNKVMSCLPPKIDFLIPYFGKNIKKHNEILFPSNDLGLAGAIACGEVLAGGRVRTSFGGLNNMAATEEVLVAAYVLERGQQIEQLKILPKIAVLLQKLTGMGIPLHKPIIGENIFMVESGIHVDGILKNPELYEPFPPEIVGQNRRIVLGSHSGRVSIKEKLREFNIACDEKTVDLLLQYVKAEGKRLKRHLTDAEFLSIVGRKYGKQS</sequence>
<dbReference type="EMBL" id="VSSQ01000215">
    <property type="protein sequence ID" value="MPL86003.1"/>
    <property type="molecule type" value="Genomic_DNA"/>
</dbReference>
<evidence type="ECO:0000256" key="1">
    <source>
        <dbReference type="ARBA" id="ARBA00022679"/>
    </source>
</evidence>
<dbReference type="AlphaFoldDB" id="A0A644V5A5"/>
<reference evidence="3" key="1">
    <citation type="submission" date="2019-08" db="EMBL/GenBank/DDBJ databases">
        <authorList>
            <person name="Kucharzyk K."/>
            <person name="Murdoch R.W."/>
            <person name="Higgins S."/>
            <person name="Loffler F."/>
        </authorList>
    </citation>
    <scope>NUCLEOTIDE SEQUENCE</scope>
</reference>
<dbReference type="PANTHER" id="PTHR42880:SF1">
    <property type="entry name" value="ISOPROPYLMALATE_HOMOCITRATE_CITRAMALATE SYNTHASE FAMILY PROTEIN"/>
    <property type="match status" value="1"/>
</dbReference>
<dbReference type="EC" id="2.3.3.13" evidence="3"/>
<gene>
    <name evidence="3" type="primary">leuA_21</name>
    <name evidence="3" type="ORF">SDC9_31979</name>
</gene>
<dbReference type="GO" id="GO:0003852">
    <property type="term" value="F:2-isopropylmalate synthase activity"/>
    <property type="evidence" value="ECO:0007669"/>
    <property type="project" value="UniProtKB-EC"/>
</dbReference>
<evidence type="ECO:0000259" key="2">
    <source>
        <dbReference type="Pfam" id="PF22617"/>
    </source>
</evidence>
<comment type="caution">
    <text evidence="3">The sequence shown here is derived from an EMBL/GenBank/DDBJ whole genome shotgun (WGS) entry which is preliminary data.</text>
</comment>
<evidence type="ECO:0000313" key="3">
    <source>
        <dbReference type="EMBL" id="MPL86003.1"/>
    </source>
</evidence>
<protein>
    <submittedName>
        <fullName evidence="3">2-isopropylmalate synthase</fullName>
        <ecNumber evidence="3">2.3.3.13</ecNumber>
    </submittedName>
</protein>
<dbReference type="Gene3D" id="1.10.238.260">
    <property type="match status" value="1"/>
</dbReference>
<accession>A0A644V5A5</accession>
<feature type="domain" description="2-isopropylmalate synthase/homocitrate synthase post-catalytic" evidence="2">
    <location>
        <begin position="161"/>
        <end position="237"/>
    </location>
</feature>
<name>A0A644V5A5_9ZZZZ</name>
<keyword evidence="1 3" id="KW-0808">Transferase</keyword>
<dbReference type="Pfam" id="PF22617">
    <property type="entry name" value="HCS_D2"/>
    <property type="match status" value="1"/>
</dbReference>
<keyword evidence="3" id="KW-0012">Acyltransferase</keyword>
<proteinExistence type="predicted"/>
<organism evidence="3">
    <name type="scientific">bioreactor metagenome</name>
    <dbReference type="NCBI Taxonomy" id="1076179"/>
    <lineage>
        <taxon>unclassified sequences</taxon>
        <taxon>metagenomes</taxon>
        <taxon>ecological metagenomes</taxon>
    </lineage>
</organism>
<dbReference type="InterPro" id="IPR054691">
    <property type="entry name" value="LeuA/HCS_post-cat"/>
</dbReference>
<dbReference type="PANTHER" id="PTHR42880">
    <property type="entry name" value="HOMOCITRATE SYNTHASE"/>
    <property type="match status" value="1"/>
</dbReference>